<reference evidence="3" key="1">
    <citation type="submission" date="2022-07" db="EMBL/GenBank/DDBJ databases">
        <title>Genome analysis of Parmales, a sister group of diatoms, reveals the evolutionary specialization of diatoms from phago-mixotrophs to photoautotrophs.</title>
        <authorList>
            <person name="Ban H."/>
            <person name="Sato S."/>
            <person name="Yoshikawa S."/>
            <person name="Kazumasa Y."/>
            <person name="Nakamura Y."/>
            <person name="Ichinomiya M."/>
            <person name="Saitoh K."/>
            <person name="Sato N."/>
            <person name="Blanc-Mathieu R."/>
            <person name="Endo H."/>
            <person name="Kuwata A."/>
            <person name="Ogata H."/>
        </authorList>
    </citation>
    <scope>NUCLEOTIDE SEQUENCE</scope>
</reference>
<gene>
    <name evidence="3" type="ORF">TrRE_jg4320</name>
</gene>
<dbReference type="OrthoDB" id="10397011at2759"/>
<evidence type="ECO:0000313" key="4">
    <source>
        <dbReference type="Proteomes" id="UP001165082"/>
    </source>
</evidence>
<keyword evidence="4" id="KW-1185">Reference proteome</keyword>
<sequence>MPDHTRPDGRYTPPPSAVRSAASFTPKARQANLVPIPLGDRGPSNASAASTSASSSSSAAQTKPKPKTTPASSGSRVALTSAGTPSMYSGTLLKRGPNTRSMTSRFFRLTSTSASASAPPSWILYYYANEADARGDLMCSKSKGKYYLTGSVVTEVTTMNDGKAPASVAAGAAARGGGGGDAKNDKAKPQKPLLYCFTLIIPTPSTSSPQPPLPSMYTANISKASSQPVANVTGDPASLANLAHSQYQSTQFRQYVKVKTHMAKTSQQPSSSSRIQNAVAGASGTAAAVAAGIAVTAVSGGLAAVPVLVALGMGAVAGGGAVGFNSVGDKSVHCVIIGGPKRTEVERFRKLLIKARDLNEGRPDRGNVWGAGAREEVKLSGLKGLGMKIIMGYLKRVHWRFLPRKVRTVDMRVWCAGGGQWNKGTGGWRVEREPKIKGGQVVGYKHNELGGARRYKLPTRLNAPDAFVRAMNMGGGEGSLTEVVSVAALGSFADVVEVRVKAVTVTFWGSSGVTVGPRSFLCVRRWELTEEGAFVLTFEPFGEEHEKEWEGWQKESEKDGEEGVKEEFWERQKGTYRVKGSEKEEEDKFPSTLHCCTTVSPVKFHHIHRELKGKISPARKQRRKSAKAHEKPIYDSMVRSTVLIQPGGWDLAVKSATMVAIFGVDLIGGYGEEVLKGIIEGIVGPPEDYWALESRNRFKAKHTVEELEREMKNAEGEVRGFENGIVKSPRGGDGKAVDRLKKALSRKEELADLLGEASNVLNYIMVVQEFRDSIPGDVLLLVVCAIVGCLRIFDLRHKRAEGEGLEGGELEGGEGGYRKRSVSSASASGAS</sequence>
<proteinExistence type="predicted"/>
<keyword evidence="1" id="KW-0175">Coiled coil</keyword>
<name>A0A9W7AJL7_9STRA</name>
<dbReference type="InterPro" id="IPR011993">
    <property type="entry name" value="PH-like_dom_sf"/>
</dbReference>
<feature type="compositionally biased region" description="Low complexity" evidence="2">
    <location>
        <begin position="822"/>
        <end position="831"/>
    </location>
</feature>
<dbReference type="Proteomes" id="UP001165082">
    <property type="component" value="Unassembled WGS sequence"/>
</dbReference>
<dbReference type="EMBL" id="BRXZ01001530">
    <property type="protein sequence ID" value="GMH73452.1"/>
    <property type="molecule type" value="Genomic_DNA"/>
</dbReference>
<evidence type="ECO:0000256" key="2">
    <source>
        <dbReference type="SAM" id="MobiDB-lite"/>
    </source>
</evidence>
<dbReference type="SUPFAM" id="SSF50729">
    <property type="entry name" value="PH domain-like"/>
    <property type="match status" value="1"/>
</dbReference>
<feature type="coiled-coil region" evidence="1">
    <location>
        <begin position="697"/>
        <end position="724"/>
    </location>
</feature>
<evidence type="ECO:0000313" key="3">
    <source>
        <dbReference type="EMBL" id="GMH73452.1"/>
    </source>
</evidence>
<organism evidence="3 4">
    <name type="scientific">Triparma retinervis</name>
    <dbReference type="NCBI Taxonomy" id="2557542"/>
    <lineage>
        <taxon>Eukaryota</taxon>
        <taxon>Sar</taxon>
        <taxon>Stramenopiles</taxon>
        <taxon>Ochrophyta</taxon>
        <taxon>Bolidophyceae</taxon>
        <taxon>Parmales</taxon>
        <taxon>Triparmaceae</taxon>
        <taxon>Triparma</taxon>
    </lineage>
</organism>
<feature type="compositionally biased region" description="Low complexity" evidence="2">
    <location>
        <begin position="44"/>
        <end position="60"/>
    </location>
</feature>
<protein>
    <submittedName>
        <fullName evidence="3">Uncharacterized protein</fullName>
    </submittedName>
</protein>
<dbReference type="AlphaFoldDB" id="A0A9W7AJL7"/>
<dbReference type="Gene3D" id="2.30.29.30">
    <property type="entry name" value="Pleckstrin-homology domain (PH domain)/Phosphotyrosine-binding domain (PTB)"/>
    <property type="match status" value="1"/>
</dbReference>
<evidence type="ECO:0000256" key="1">
    <source>
        <dbReference type="SAM" id="Coils"/>
    </source>
</evidence>
<feature type="region of interest" description="Disordered" evidence="2">
    <location>
        <begin position="804"/>
        <end position="831"/>
    </location>
</feature>
<feature type="region of interest" description="Disordered" evidence="2">
    <location>
        <begin position="1"/>
        <end position="96"/>
    </location>
</feature>
<comment type="caution">
    <text evidence="3">The sequence shown here is derived from an EMBL/GenBank/DDBJ whole genome shotgun (WGS) entry which is preliminary data.</text>
</comment>
<accession>A0A9W7AJL7</accession>